<evidence type="ECO:0000313" key="2">
    <source>
        <dbReference type="EMBL" id="KII69147.1"/>
    </source>
</evidence>
<accession>A0A0C2N5I0</accession>
<dbReference type="AlphaFoldDB" id="A0A0C2N5I0"/>
<dbReference type="PANTHER" id="PTHR45913:SF5">
    <property type="entry name" value="GENERAL TRANSCRIPTION FACTOR II-I REPEAT DOMAIN-CONTAINING PROTEIN 2A-LIKE PROTEIN"/>
    <property type="match status" value="1"/>
</dbReference>
<evidence type="ECO:0000313" key="1">
    <source>
        <dbReference type="EMBL" id="KII69146.1"/>
    </source>
</evidence>
<dbReference type="OMA" id="MEISFVI"/>
<proteinExistence type="predicted"/>
<dbReference type="Proteomes" id="UP000031668">
    <property type="component" value="Unassembled WGS sequence"/>
</dbReference>
<reference evidence="2 3" key="1">
    <citation type="journal article" date="2014" name="Genome Biol. Evol.">
        <title>The genome of the myxosporean Thelohanellus kitauei shows adaptations to nutrient acquisition within its fish host.</title>
        <authorList>
            <person name="Yang Y."/>
            <person name="Xiong J."/>
            <person name="Zhou Z."/>
            <person name="Huo F."/>
            <person name="Miao W."/>
            <person name="Ran C."/>
            <person name="Liu Y."/>
            <person name="Zhang J."/>
            <person name="Feng J."/>
            <person name="Wang M."/>
            <person name="Wang M."/>
            <person name="Wang L."/>
            <person name="Yao B."/>
        </authorList>
    </citation>
    <scope>NUCLEOTIDE SEQUENCE [LARGE SCALE GENOMIC DNA]</scope>
    <source>
        <strain evidence="2">Wuqing</strain>
    </source>
</reference>
<evidence type="ECO:0000313" key="3">
    <source>
        <dbReference type="Proteomes" id="UP000031668"/>
    </source>
</evidence>
<organism evidence="2 3">
    <name type="scientific">Thelohanellus kitauei</name>
    <name type="common">Myxosporean</name>
    <dbReference type="NCBI Taxonomy" id="669202"/>
    <lineage>
        <taxon>Eukaryota</taxon>
        <taxon>Metazoa</taxon>
        <taxon>Cnidaria</taxon>
        <taxon>Myxozoa</taxon>
        <taxon>Myxosporea</taxon>
        <taxon>Bivalvulida</taxon>
        <taxon>Platysporina</taxon>
        <taxon>Myxobolidae</taxon>
        <taxon>Thelohanellus</taxon>
    </lineage>
</organism>
<gene>
    <name evidence="1" type="ORF">RF11_12589</name>
    <name evidence="2" type="ORF">RF11_12590</name>
</gene>
<comment type="caution">
    <text evidence="2">The sequence shown here is derived from an EMBL/GenBank/DDBJ whole genome shotgun (WGS) entry which is preliminary data.</text>
</comment>
<keyword evidence="3" id="KW-1185">Reference proteome</keyword>
<name>A0A0C2N5I0_THEKT</name>
<dbReference type="EMBL" id="JWZT01002569">
    <property type="protein sequence ID" value="KII69146.1"/>
    <property type="molecule type" value="Genomic_DNA"/>
</dbReference>
<dbReference type="EMBL" id="JWZT01002569">
    <property type="protein sequence ID" value="KII69147.1"/>
    <property type="molecule type" value="Genomic_DNA"/>
</dbReference>
<protein>
    <submittedName>
        <fullName evidence="2">General transcription factor II-I repeat domain-containing protein 2A</fullName>
    </submittedName>
</protein>
<dbReference type="OrthoDB" id="6362920at2759"/>
<sequence>MNVMVKRVNFIRAKGLNQRQFNGLLEEVGSSNDLFYHTEVRWLSQGSVLCRSFKSRLEIKTCMEIKGCPVAELIDIMEHINELNRKNQGLNKLVIDLYESMCALESKLELWENQLSESNPFHFPTLKSFLSDTGLVNGVNTQNYNYKISALSYKFTKRFADFKLMEISFVIVRNPFSINTQQLKRNYKWKKSKFNVIPFEV</sequence>
<dbReference type="PANTHER" id="PTHR45913">
    <property type="entry name" value="EPM2A-INTERACTING PROTEIN 1"/>
    <property type="match status" value="1"/>
</dbReference>